<dbReference type="KEGG" id="sna:Snas_2055"/>
<keyword evidence="1" id="KW-0812">Transmembrane</keyword>
<feature type="transmembrane region" description="Helical" evidence="1">
    <location>
        <begin position="48"/>
        <end position="65"/>
    </location>
</feature>
<feature type="transmembrane region" description="Helical" evidence="1">
    <location>
        <begin position="77"/>
        <end position="95"/>
    </location>
</feature>
<dbReference type="HOGENOM" id="CLU_168932_0_0_11"/>
<dbReference type="RefSeq" id="WP_013017320.1">
    <property type="nucleotide sequence ID" value="NC_013947.1"/>
</dbReference>
<dbReference type="Pfam" id="PF20444">
    <property type="entry name" value="DUF6703"/>
    <property type="match status" value="1"/>
</dbReference>
<evidence type="ECO:0000313" key="2">
    <source>
        <dbReference type="EMBL" id="ADD41749.1"/>
    </source>
</evidence>
<keyword evidence="3" id="KW-1185">Reference proteome</keyword>
<keyword evidence="1" id="KW-1133">Transmembrane helix</keyword>
<dbReference type="Proteomes" id="UP000000844">
    <property type="component" value="Chromosome"/>
</dbReference>
<name>D3Q0L3_STANL</name>
<accession>D3Q0L3</accession>
<keyword evidence="1" id="KW-0472">Membrane</keyword>
<dbReference type="InterPro" id="IPR046549">
    <property type="entry name" value="DUF6703"/>
</dbReference>
<feature type="transmembrane region" description="Helical" evidence="1">
    <location>
        <begin position="24"/>
        <end position="42"/>
    </location>
</feature>
<reference evidence="2 3" key="1">
    <citation type="journal article" date="2009" name="Stand. Genomic Sci.">
        <title>Complete genome sequence of Stackebrandtia nassauensis type strain (LLR-40K-21).</title>
        <authorList>
            <person name="Munk C."/>
            <person name="Lapidus A."/>
            <person name="Copeland A."/>
            <person name="Jando M."/>
            <person name="Mayilraj S."/>
            <person name="Glavina Del Rio T."/>
            <person name="Nolan M."/>
            <person name="Chen F."/>
            <person name="Lucas S."/>
            <person name="Tice H."/>
            <person name="Cheng J.F."/>
            <person name="Han C."/>
            <person name="Detter J.C."/>
            <person name="Bruce D."/>
            <person name="Goodwin L."/>
            <person name="Chain P."/>
            <person name="Pitluck S."/>
            <person name="Goker M."/>
            <person name="Ovchinikova G."/>
            <person name="Pati A."/>
            <person name="Ivanova N."/>
            <person name="Mavromatis K."/>
            <person name="Chen A."/>
            <person name="Palaniappan K."/>
            <person name="Land M."/>
            <person name="Hauser L."/>
            <person name="Chang Y.J."/>
            <person name="Jeffries C.D."/>
            <person name="Bristow J."/>
            <person name="Eisen J.A."/>
            <person name="Markowitz V."/>
            <person name="Hugenholtz P."/>
            <person name="Kyrpides N.C."/>
            <person name="Klenk H.P."/>
        </authorList>
    </citation>
    <scope>NUCLEOTIDE SEQUENCE [LARGE SCALE GENOMIC DNA]</scope>
    <source>
        <strain evidence="3">DSM 44728 / CIP 108903 / NRRL B-16338 / NBRC 102104 / LLR-40K-21</strain>
    </source>
</reference>
<organism evidence="2 3">
    <name type="scientific">Stackebrandtia nassauensis (strain DSM 44728 / CIP 108903 / NRRL B-16338 / NBRC 102104 / LLR-40K-21)</name>
    <dbReference type="NCBI Taxonomy" id="446470"/>
    <lineage>
        <taxon>Bacteria</taxon>
        <taxon>Bacillati</taxon>
        <taxon>Actinomycetota</taxon>
        <taxon>Actinomycetes</taxon>
        <taxon>Glycomycetales</taxon>
        <taxon>Glycomycetaceae</taxon>
        <taxon>Stackebrandtia</taxon>
    </lineage>
</organism>
<sequence length="96" mass="10141">MATDDSIGADNAPPPRLLRWLERLPKVAIFIGVLVITVGFLWTPGLTGAILTTALAAGAAFLLYATWPAHTATSTRLVRVLVVAVLAVLGIAKFFV</sequence>
<proteinExistence type="predicted"/>
<dbReference type="STRING" id="446470.Snas_2055"/>
<dbReference type="EMBL" id="CP001778">
    <property type="protein sequence ID" value="ADD41749.1"/>
    <property type="molecule type" value="Genomic_DNA"/>
</dbReference>
<evidence type="ECO:0000313" key="3">
    <source>
        <dbReference type="Proteomes" id="UP000000844"/>
    </source>
</evidence>
<dbReference type="AlphaFoldDB" id="D3Q0L3"/>
<evidence type="ECO:0000256" key="1">
    <source>
        <dbReference type="SAM" id="Phobius"/>
    </source>
</evidence>
<protein>
    <submittedName>
        <fullName evidence="2">Uncharacterized protein</fullName>
    </submittedName>
</protein>
<gene>
    <name evidence="2" type="ordered locus">Snas_2055</name>
</gene>